<protein>
    <submittedName>
        <fullName evidence="1">9743_t:CDS:1</fullName>
    </submittedName>
</protein>
<accession>A0A9N8ZK23</accession>
<dbReference type="EMBL" id="CAJVPJ010000226">
    <property type="protein sequence ID" value="CAG8498248.1"/>
    <property type="molecule type" value="Genomic_DNA"/>
</dbReference>
<comment type="caution">
    <text evidence="1">The sequence shown here is derived from an EMBL/GenBank/DDBJ whole genome shotgun (WGS) entry which is preliminary data.</text>
</comment>
<gene>
    <name evidence="1" type="ORF">POCULU_LOCUS2435</name>
</gene>
<sequence length="111" mass="12173">MALNDTTDLDLTNEATSSPYVRSFLVAAIRCFKEDIVLRPQKKLRGRHGHGPVDFALESHHAGATVCVTEVTKDDLKQGIAQNVVQLEACLNEVDEDTVGLEEAYGDHYGC</sequence>
<dbReference type="AlphaFoldDB" id="A0A9N8ZK23"/>
<dbReference type="OrthoDB" id="2414517at2759"/>
<evidence type="ECO:0000313" key="1">
    <source>
        <dbReference type="EMBL" id="CAG8498248.1"/>
    </source>
</evidence>
<organism evidence="1 2">
    <name type="scientific">Paraglomus occultum</name>
    <dbReference type="NCBI Taxonomy" id="144539"/>
    <lineage>
        <taxon>Eukaryota</taxon>
        <taxon>Fungi</taxon>
        <taxon>Fungi incertae sedis</taxon>
        <taxon>Mucoromycota</taxon>
        <taxon>Glomeromycotina</taxon>
        <taxon>Glomeromycetes</taxon>
        <taxon>Paraglomerales</taxon>
        <taxon>Paraglomeraceae</taxon>
        <taxon>Paraglomus</taxon>
    </lineage>
</organism>
<dbReference type="Proteomes" id="UP000789572">
    <property type="component" value="Unassembled WGS sequence"/>
</dbReference>
<reference evidence="1" key="1">
    <citation type="submission" date="2021-06" db="EMBL/GenBank/DDBJ databases">
        <authorList>
            <person name="Kallberg Y."/>
            <person name="Tangrot J."/>
            <person name="Rosling A."/>
        </authorList>
    </citation>
    <scope>NUCLEOTIDE SEQUENCE</scope>
    <source>
        <strain evidence="1">IA702</strain>
    </source>
</reference>
<evidence type="ECO:0000313" key="2">
    <source>
        <dbReference type="Proteomes" id="UP000789572"/>
    </source>
</evidence>
<keyword evidence="2" id="KW-1185">Reference proteome</keyword>
<name>A0A9N8ZK23_9GLOM</name>
<proteinExistence type="predicted"/>